<dbReference type="AlphaFoldDB" id="A0A1S1NEG4"/>
<name>A0A1S1NEG4_9MYCO</name>
<evidence type="ECO:0000313" key="2">
    <source>
        <dbReference type="EMBL" id="OHV04064.1"/>
    </source>
</evidence>
<dbReference type="InterPro" id="IPR000073">
    <property type="entry name" value="AB_hydrolase_1"/>
</dbReference>
<comment type="caution">
    <text evidence="2">The sequence shown here is derived from an EMBL/GenBank/DDBJ whole genome shotgun (WGS) entry which is preliminary data.</text>
</comment>
<dbReference type="InterPro" id="IPR050266">
    <property type="entry name" value="AB_hydrolase_sf"/>
</dbReference>
<dbReference type="PANTHER" id="PTHR43798:SF24">
    <property type="entry name" value="CIS-3-ALKYL-4-ALKYLOXETAN-2-ONE DECARBOXYLASE"/>
    <property type="match status" value="1"/>
</dbReference>
<sequence length="279" mass="30652">MPEIDLSAGRIRYHDSGDGPPILFVHGLLVNASLWRKVIPALDGRFRCLAPDWPLGAHPHSMRAGADLSPHGVARLIAEFLDALELDEVTVVANDTGGAVTQLMLAQGSPRVARVVLTPCDSFDNFLPPSLRMLQHVPRVPGLMTLSAQLLRLRALQRLSFATLAKRPIPREVAAGWLRPVIADRGVRRDLGTFLRGIDYHDTLAAAEVLRGFGKPVLLLWPRKAPFFPFAHAQRWAELLPDAHLVEVPDAYTFVSEDQPEFTAEAIAAFVTAAPRPAR</sequence>
<keyword evidence="3" id="KW-1185">Reference proteome</keyword>
<gene>
    <name evidence="2" type="ORF">BKN37_11800</name>
</gene>
<dbReference type="PANTHER" id="PTHR43798">
    <property type="entry name" value="MONOACYLGLYCEROL LIPASE"/>
    <property type="match status" value="1"/>
</dbReference>
<dbReference type="GO" id="GO:0016020">
    <property type="term" value="C:membrane"/>
    <property type="evidence" value="ECO:0007669"/>
    <property type="project" value="TreeGrafter"/>
</dbReference>
<reference evidence="2 3" key="1">
    <citation type="submission" date="2016-10" db="EMBL/GenBank/DDBJ databases">
        <title>Genome sequence of Mycobacterium talmonii.</title>
        <authorList>
            <person name="Greninger A.L."/>
            <person name="Elliott B."/>
            <person name="Vasireddy S."/>
            <person name="Vasireddy R."/>
        </authorList>
    </citation>
    <scope>NUCLEOTIDE SEQUENCE [LARGE SCALE GENOMIC DNA]</scope>
    <source>
        <strain evidence="3">NE-TNMC-100812</strain>
    </source>
</reference>
<dbReference type="GO" id="GO:0016787">
    <property type="term" value="F:hydrolase activity"/>
    <property type="evidence" value="ECO:0007669"/>
    <property type="project" value="UniProtKB-KW"/>
</dbReference>
<dbReference type="Pfam" id="PF00561">
    <property type="entry name" value="Abhydrolase_1"/>
    <property type="match status" value="1"/>
</dbReference>
<protein>
    <submittedName>
        <fullName evidence="2">Alpha/beta hydrolase</fullName>
    </submittedName>
</protein>
<evidence type="ECO:0000313" key="3">
    <source>
        <dbReference type="Proteomes" id="UP000179734"/>
    </source>
</evidence>
<dbReference type="RefSeq" id="WP_071025936.1">
    <property type="nucleotide sequence ID" value="NZ_MLQM01000052.1"/>
</dbReference>
<keyword evidence="2" id="KW-0378">Hydrolase</keyword>
<dbReference type="EMBL" id="MLQM01000052">
    <property type="protein sequence ID" value="OHV04064.1"/>
    <property type="molecule type" value="Genomic_DNA"/>
</dbReference>
<proteinExistence type="predicted"/>
<feature type="domain" description="AB hydrolase-1" evidence="1">
    <location>
        <begin position="20"/>
        <end position="258"/>
    </location>
</feature>
<dbReference type="SUPFAM" id="SSF53474">
    <property type="entry name" value="alpha/beta-Hydrolases"/>
    <property type="match status" value="1"/>
</dbReference>
<dbReference type="InterPro" id="IPR029058">
    <property type="entry name" value="AB_hydrolase_fold"/>
</dbReference>
<organism evidence="2 3">
    <name type="scientific">Mycobacterium talmoniae</name>
    <dbReference type="NCBI Taxonomy" id="1858794"/>
    <lineage>
        <taxon>Bacteria</taxon>
        <taxon>Bacillati</taxon>
        <taxon>Actinomycetota</taxon>
        <taxon>Actinomycetes</taxon>
        <taxon>Mycobacteriales</taxon>
        <taxon>Mycobacteriaceae</taxon>
        <taxon>Mycobacterium</taxon>
    </lineage>
</organism>
<accession>A0A1S1NEG4</accession>
<dbReference type="Gene3D" id="3.40.50.1820">
    <property type="entry name" value="alpha/beta hydrolase"/>
    <property type="match status" value="1"/>
</dbReference>
<dbReference type="Proteomes" id="UP000179734">
    <property type="component" value="Unassembled WGS sequence"/>
</dbReference>
<evidence type="ECO:0000259" key="1">
    <source>
        <dbReference type="Pfam" id="PF00561"/>
    </source>
</evidence>